<sequence length="347" mass="37390">MTGHRHSFGGGRGNGGIYRRSAHAITMARRTSNKIQPAELTLLTATSTVNAGASAEFTIDLSQCASLLNRRFYRQGLNWAVAGFKIITQSGVSGNVSVSKLPNTWVTSNAWEKAFRAWNKQQMEAIDDAGAESAVARFRDFKVFADVQHVTDGIANNLLPYDGSRPIALQFGVGEWEESLIVVPNVDGVTIAPGEYKLHMVGVNNNAGQSRGIIEGYADSRAYPQSPDPVSPVIGSGQNWLRDMFDVGNDNSEITENATDRNDNLPYPQVDYPGGEVQAPGLMVHDFNGITGTTIGGITRLKGGNFPCGLIRVAFDNTGDTSGNLTLIVDLVPGNHRGYLAEPMTEM</sequence>
<name>S4TFD8_9VIRU</name>
<dbReference type="EMBL" id="JX904608">
    <property type="protein sequence ID" value="AGA18462.1"/>
    <property type="molecule type" value="Genomic_DNA"/>
</dbReference>
<organism evidence="1">
    <name type="scientific">uncultured marine virus</name>
    <dbReference type="NCBI Taxonomy" id="186617"/>
    <lineage>
        <taxon>Viruses</taxon>
        <taxon>environmental samples</taxon>
    </lineage>
</organism>
<proteinExistence type="predicted"/>
<evidence type="ECO:0000313" key="1">
    <source>
        <dbReference type="EMBL" id="AGA18462.1"/>
    </source>
</evidence>
<protein>
    <submittedName>
        <fullName evidence="1">Uncharacterized protein</fullName>
    </submittedName>
</protein>
<accession>S4TFD8</accession>
<reference evidence="1" key="1">
    <citation type="journal article" date="2013" name="ISME J.">
        <title>Previously unknown and highly divergent ssDNA viruses populate the oceans.</title>
        <authorList>
            <person name="Labonte J.M."/>
            <person name="Suttle C.A."/>
        </authorList>
    </citation>
    <scope>NUCLEOTIDE SEQUENCE</scope>
</reference>